<dbReference type="InterPro" id="IPR008551">
    <property type="entry name" value="TANGO2"/>
</dbReference>
<feature type="compositionally biased region" description="Basic and acidic residues" evidence="5">
    <location>
        <begin position="29"/>
        <end position="66"/>
    </location>
</feature>
<name>A0A7R8WHX0_9CRUS</name>
<feature type="region of interest" description="Disordered" evidence="5">
    <location>
        <begin position="360"/>
        <end position="393"/>
    </location>
</feature>
<feature type="region of interest" description="Disordered" evidence="5">
    <location>
        <begin position="25"/>
        <end position="98"/>
    </location>
</feature>
<dbReference type="GO" id="GO:0008270">
    <property type="term" value="F:zinc ion binding"/>
    <property type="evidence" value="ECO:0007669"/>
    <property type="project" value="UniProtKB-KW"/>
</dbReference>
<evidence type="ECO:0000256" key="3">
    <source>
        <dbReference type="ARBA" id="ARBA00022833"/>
    </source>
</evidence>
<keyword evidence="2" id="KW-0479">Metal-binding</keyword>
<dbReference type="Gene3D" id="3.30.40.10">
    <property type="entry name" value="Zinc/RING finger domain, C3HC4 (zinc finger)"/>
    <property type="match status" value="1"/>
</dbReference>
<dbReference type="PROSITE" id="PS50011">
    <property type="entry name" value="PROTEIN_KINASE_DOM"/>
    <property type="match status" value="1"/>
</dbReference>
<dbReference type="Pfam" id="PF00069">
    <property type="entry name" value="Pkinase"/>
    <property type="match status" value="1"/>
</dbReference>
<dbReference type="InterPro" id="IPR013083">
    <property type="entry name" value="Znf_RING/FYVE/PHD"/>
</dbReference>
<dbReference type="CDD" id="cd22249">
    <property type="entry name" value="UDM1_RNF168_RNF169-like"/>
    <property type="match status" value="1"/>
</dbReference>
<feature type="compositionally biased region" description="Polar residues" evidence="5">
    <location>
        <begin position="976"/>
        <end position="987"/>
    </location>
</feature>
<reference evidence="6" key="1">
    <citation type="submission" date="2020-11" db="EMBL/GenBank/DDBJ databases">
        <authorList>
            <person name="Tran Van P."/>
        </authorList>
    </citation>
    <scope>NUCLEOTIDE SEQUENCE</scope>
</reference>
<dbReference type="EMBL" id="OB664110">
    <property type="protein sequence ID" value="CAD7232006.1"/>
    <property type="molecule type" value="Genomic_DNA"/>
</dbReference>
<sequence>MLYTFVSPEEQQSCFEEQKRRARQLQEQLNREDQNRSKQGEAEIRRLQKEEAERRRLKKEAAERRQQANAAKKGAGKETTSTWRDAQPPLGSGSFFTNTYSYGKETEFYTDRRNIEQYPSRQFHGESRYYRKETEDDRDKEDGILKQGLNAAERKQRKEPTTKTFDITELWCNRAPTPHSYLHEKVVEFDPDLRKTQGPHLSQGESHEVSYRKKVEEKDREQETTDYVKLRSADNPMKTAVGSKLGAESRELKTTNHNQDVLAQRADNAEIPCDICYQLIPVNNYGIHQVTCLKNRKTGTKRSNSDASDQRRRTSSKCSTETLPKIFMKCNDCGNEIKWENVAKHEFKCFKRKGSKKLAGKDHKKGHVSYTEKQQETQQYEHHGSSKEPRLPTVTTYQEQERAKILSDLCSTRQGHPPSSFHQLQCQRSDQIVRSDEVNRSPLSLEATVGQCFSGPLYPRLADEDYPEQLGRGRMLFQENALTMRHPSRSLEPIDFEPMEKSIIVIDRAFLELFMATSSYGSSSNDYDDFSCDVCLEFFTTEGDQRPMTICSNGHSLCFYCSRQLKECPSCRQPCLPTPILNLSLMKVIEKRCSALIAVPEINFKEIKLVDSANPLGLGSFADVFLGKWNSQEIAIKQLRALPDSSHLKSLKLETGFAIGLLHPNIIRIYGTTKMENGNLGIVMERADKGTLRGSIKQLSYPQKVAVSHGIIDGLAYLHSKRVAHRDLKPENILLFGDKPTAKISDFGTSKVVHTMVANTMLIGTPKYSAPELLEPGLRYGTSVDVYSLSLILFELFSGEDPFKDCTSVMQVLTAALQDRRPQIPEGFPEKLRPLVVEGWSRNHILRPSLAEFQKVLQTLSDEVPLLAKEIEKDSDLSVEPTLQPSSEDCKAAKDAPNQDKSQKSTGGTKKNMSPAGRLPKVEIEDTVSEKSSGAKGKGQNGKGARKTKPSDTTKPRASLLPTPSEEETGKKDSSQKGTKAPRSNTNQPPPKPHQHQPNREFASRNRRMPAPNREPFRAQGPRYQRHAPYPRFPTPGPYGDGAYPRYPGTSGYYPAPPYGSHPPRFQNQPYSYPAYPFDTQKYAGYPPYNGPQYAQYGLGSWSQPPPRQQWREPGGYYRKQMNQYDGGGTSYRWKRPDTTKSSESTESSATSSSAPAATKPSSSKSAPKKPATASVDKLADDFFKKVSIDCEDCGQTIPLDRLQDHQHFKSSSSEISTSSGVTMYKLILANNRDEFYRRPTQPASLWEDGVTYGGRDLEGQKTGGTWLAMNSENGRIGILLNIMQMPLEHAKDLVPSQADEYNAFKLVMLSLRRSESDPTFSHYVGCDVLNRPHSMILNEELGTGYHAWGNDAYQNPWHKVKHGSQLFQRTVESQKLKDVEHDPLKFTEVIADCVLSDTVSNYPDPAMAHQGGPRSETFYERLSHVYVDIPSVNYGTSVQTVITVDQNDQVFYYERYRPSGGSGERWIACHVSFRLKAPSEGHEQSSSANGTCQA</sequence>
<feature type="region of interest" description="Disordered" evidence="5">
    <location>
        <begin position="874"/>
        <end position="1044"/>
    </location>
</feature>
<dbReference type="Gene3D" id="1.10.510.10">
    <property type="entry name" value="Transferase(Phosphotransferase) domain 1"/>
    <property type="match status" value="1"/>
</dbReference>
<keyword evidence="4" id="KW-0067">ATP-binding</keyword>
<feature type="compositionally biased region" description="Basic and acidic residues" evidence="5">
    <location>
        <begin position="205"/>
        <end position="227"/>
    </location>
</feature>
<feature type="region of interest" description="Disordered" evidence="5">
    <location>
        <begin position="196"/>
        <end position="227"/>
    </location>
</feature>
<accession>A0A7R8WHX0</accession>
<keyword evidence="1" id="KW-0547">Nucleotide-binding</keyword>
<feature type="compositionally biased region" description="Basic and acidic residues" evidence="5">
    <location>
        <begin position="123"/>
        <end position="144"/>
    </location>
</feature>
<gene>
    <name evidence="6" type="ORF">CTOB1V02_LOCUS9847</name>
</gene>
<evidence type="ECO:0000256" key="1">
    <source>
        <dbReference type="ARBA" id="ARBA00022741"/>
    </source>
</evidence>
<feature type="compositionally biased region" description="Low complexity" evidence="5">
    <location>
        <begin position="1142"/>
        <end position="1172"/>
    </location>
</feature>
<evidence type="ECO:0000313" key="6">
    <source>
        <dbReference type="EMBL" id="CAD7232006.1"/>
    </source>
</evidence>
<feature type="region of interest" description="Disordered" evidence="5">
    <location>
        <begin position="1087"/>
        <end position="1172"/>
    </location>
</feature>
<evidence type="ECO:0000256" key="2">
    <source>
        <dbReference type="ARBA" id="ARBA00022771"/>
    </source>
</evidence>
<feature type="compositionally biased region" description="Basic and acidic residues" evidence="5">
    <location>
        <begin position="373"/>
        <end position="390"/>
    </location>
</feature>
<keyword evidence="3" id="KW-0862">Zinc</keyword>
<dbReference type="InterPro" id="IPR001841">
    <property type="entry name" value="Znf_RING"/>
</dbReference>
<dbReference type="OrthoDB" id="191601at2759"/>
<dbReference type="PANTHER" id="PTHR44329">
    <property type="entry name" value="SERINE/THREONINE-PROTEIN KINASE TNNI3K-RELATED"/>
    <property type="match status" value="1"/>
</dbReference>
<feature type="compositionally biased region" description="Basic and acidic residues" evidence="5">
    <location>
        <begin position="888"/>
        <end position="903"/>
    </location>
</feature>
<feature type="region of interest" description="Disordered" evidence="5">
    <location>
        <begin position="111"/>
        <end position="160"/>
    </location>
</feature>
<dbReference type="InterPro" id="IPR051681">
    <property type="entry name" value="Ser/Thr_Kinases-Pseudokinases"/>
</dbReference>
<dbReference type="SUPFAM" id="SSF57850">
    <property type="entry name" value="RING/U-box"/>
    <property type="match status" value="1"/>
</dbReference>
<dbReference type="Gene3D" id="3.30.200.20">
    <property type="entry name" value="Phosphorylase Kinase, domain 1"/>
    <property type="match status" value="1"/>
</dbReference>
<dbReference type="SMART" id="SM00220">
    <property type="entry name" value="S_TKc"/>
    <property type="match status" value="1"/>
</dbReference>
<feature type="region of interest" description="Disordered" evidence="5">
    <location>
        <begin position="297"/>
        <end position="318"/>
    </location>
</feature>
<evidence type="ECO:0000256" key="4">
    <source>
        <dbReference type="ARBA" id="ARBA00022840"/>
    </source>
</evidence>
<dbReference type="GO" id="GO:0004674">
    <property type="term" value="F:protein serine/threonine kinase activity"/>
    <property type="evidence" value="ECO:0007669"/>
    <property type="project" value="TreeGrafter"/>
</dbReference>
<dbReference type="GO" id="GO:0005524">
    <property type="term" value="F:ATP binding"/>
    <property type="evidence" value="ECO:0007669"/>
    <property type="project" value="UniProtKB-UniRule"/>
</dbReference>
<dbReference type="InterPro" id="IPR011009">
    <property type="entry name" value="Kinase-like_dom_sf"/>
</dbReference>
<organism evidence="6">
    <name type="scientific">Cyprideis torosa</name>
    <dbReference type="NCBI Taxonomy" id="163714"/>
    <lineage>
        <taxon>Eukaryota</taxon>
        <taxon>Metazoa</taxon>
        <taxon>Ecdysozoa</taxon>
        <taxon>Arthropoda</taxon>
        <taxon>Crustacea</taxon>
        <taxon>Oligostraca</taxon>
        <taxon>Ostracoda</taxon>
        <taxon>Podocopa</taxon>
        <taxon>Podocopida</taxon>
        <taxon>Cytherocopina</taxon>
        <taxon>Cytheroidea</taxon>
        <taxon>Cytherideidae</taxon>
        <taxon>Cyprideis</taxon>
    </lineage>
</organism>
<evidence type="ECO:0000256" key="5">
    <source>
        <dbReference type="SAM" id="MobiDB-lite"/>
    </source>
</evidence>
<dbReference type="PROSITE" id="PS00108">
    <property type="entry name" value="PROTEIN_KINASE_ST"/>
    <property type="match status" value="1"/>
</dbReference>
<feature type="region of interest" description="Disordered" evidence="5">
    <location>
        <begin position="1055"/>
        <end position="1074"/>
    </location>
</feature>
<proteinExistence type="predicted"/>
<dbReference type="InterPro" id="IPR008271">
    <property type="entry name" value="Ser/Thr_kinase_AS"/>
</dbReference>
<dbReference type="InterPro" id="IPR000719">
    <property type="entry name" value="Prot_kinase_dom"/>
</dbReference>
<dbReference type="PROSITE" id="PS00107">
    <property type="entry name" value="PROTEIN_KINASE_ATP"/>
    <property type="match status" value="1"/>
</dbReference>
<dbReference type="PROSITE" id="PS50089">
    <property type="entry name" value="ZF_RING_2"/>
    <property type="match status" value="1"/>
</dbReference>
<dbReference type="InterPro" id="IPR017441">
    <property type="entry name" value="Protein_kinase_ATP_BS"/>
</dbReference>
<dbReference type="Pfam" id="PF05742">
    <property type="entry name" value="TANGO2"/>
    <property type="match status" value="2"/>
</dbReference>
<keyword evidence="2" id="KW-0863">Zinc-finger</keyword>
<dbReference type="SUPFAM" id="SSF56112">
    <property type="entry name" value="Protein kinase-like (PK-like)"/>
    <property type="match status" value="1"/>
</dbReference>
<protein>
    <submittedName>
        <fullName evidence="6">Uncharacterized protein</fullName>
    </submittedName>
</protein>